<dbReference type="InterPro" id="IPR000572">
    <property type="entry name" value="OxRdtase_Mopterin-bd_dom"/>
</dbReference>
<gene>
    <name evidence="3" type="ORF">KBO27_13735</name>
</gene>
<dbReference type="InterPro" id="IPR036374">
    <property type="entry name" value="OxRdtase_Mopterin-bd_sf"/>
</dbReference>
<dbReference type="PANTHER" id="PTHR19372">
    <property type="entry name" value="SULFITE REDUCTASE"/>
    <property type="match status" value="1"/>
</dbReference>
<name>A0ABS5DFE8_9PSEU</name>
<keyword evidence="4" id="KW-1185">Reference proteome</keyword>
<accession>A0ABS5DFE8</accession>
<dbReference type="PANTHER" id="PTHR19372:SF7">
    <property type="entry name" value="SULFITE OXIDASE, MITOCHONDRIAL"/>
    <property type="match status" value="1"/>
</dbReference>
<sequence>MKGMRSPAIRALSGVLAVAAALAAGHLLAGLVEQNASPFLAVGHTAIDLTPEPVKALAIRWFGEWDKLVLLAGMAVVIGALAVVAGLVSRRGPAPGAVLIAAFGLLGVVASAARPDVGALGPLPSLAAVVVGVVAFVALHRAGTAVEPSAGRRRFLVTAGGLAVGSVLGGFGGSALAQRSSGRARDALARRIPAPGPVPGGADFAGVGTPAFRTSNADFYRVDTALAVPRVDPDSWRLRVRGMVGRELELSLDDLLRRPQETRTITVTCVSNEVGGPYTSTAEFTGVPFRDVLREAGVRAGAEQVFSTSADGYTAGTPVEALLDPDRPALLAYGMNGEPLPAEHGFPVRMVTSGLYGYVSATKWLVDVELTTFDRETYWEQRGWAERAPIKVQSRIDRPKPFEKVAAGRFTAAGTAWAQPHGIARVEVRVDGGPWRDAQLSTEVSGHTWRMWRVELDLPTGGRTVECRATDRNGATQTPQRVPTVPDGATGWHSIFCTAR</sequence>
<feature type="transmembrane region" description="Helical" evidence="1">
    <location>
        <begin position="95"/>
        <end position="113"/>
    </location>
</feature>
<keyword evidence="1" id="KW-0472">Membrane</keyword>
<keyword evidence="1" id="KW-0812">Transmembrane</keyword>
<feature type="domain" description="Oxidoreductase molybdopterin-binding" evidence="2">
    <location>
        <begin position="226"/>
        <end position="379"/>
    </location>
</feature>
<dbReference type="InterPro" id="IPR014756">
    <property type="entry name" value="Ig_E-set"/>
</dbReference>
<evidence type="ECO:0000313" key="4">
    <source>
        <dbReference type="Proteomes" id="UP000674084"/>
    </source>
</evidence>
<feature type="transmembrane region" description="Helical" evidence="1">
    <location>
        <begin position="155"/>
        <end position="177"/>
    </location>
</feature>
<keyword evidence="1" id="KW-1133">Transmembrane helix</keyword>
<dbReference type="Gene3D" id="3.90.420.10">
    <property type="entry name" value="Oxidoreductase, molybdopterin-binding domain"/>
    <property type="match status" value="1"/>
</dbReference>
<feature type="transmembrane region" description="Helical" evidence="1">
    <location>
        <begin position="68"/>
        <end position="88"/>
    </location>
</feature>
<reference evidence="3 4" key="1">
    <citation type="submission" date="2021-04" db="EMBL/GenBank/DDBJ databases">
        <title>Whole-genome sequencing of Saccharopolyspora endophytica KCTC 19397.</title>
        <authorList>
            <person name="Ay H."/>
            <person name="Saygin H."/>
            <person name="Sahin N."/>
        </authorList>
    </citation>
    <scope>NUCLEOTIDE SEQUENCE [LARGE SCALE GENOMIC DNA]</scope>
    <source>
        <strain evidence="3 4">KCTC 19397</strain>
    </source>
</reference>
<comment type="caution">
    <text evidence="3">The sequence shown here is derived from an EMBL/GenBank/DDBJ whole genome shotgun (WGS) entry which is preliminary data.</text>
</comment>
<organism evidence="3 4">
    <name type="scientific">Saccharopolyspora endophytica</name>
    <dbReference type="NCBI Taxonomy" id="543886"/>
    <lineage>
        <taxon>Bacteria</taxon>
        <taxon>Bacillati</taxon>
        <taxon>Actinomycetota</taxon>
        <taxon>Actinomycetes</taxon>
        <taxon>Pseudonocardiales</taxon>
        <taxon>Pseudonocardiaceae</taxon>
        <taxon>Saccharopolyspora</taxon>
    </lineage>
</organism>
<dbReference type="Proteomes" id="UP000674084">
    <property type="component" value="Unassembled WGS sequence"/>
</dbReference>
<feature type="transmembrane region" description="Helical" evidence="1">
    <location>
        <begin position="125"/>
        <end position="143"/>
    </location>
</feature>
<evidence type="ECO:0000313" key="3">
    <source>
        <dbReference type="EMBL" id="MBQ0925009.1"/>
    </source>
</evidence>
<dbReference type="SUPFAM" id="SSF81296">
    <property type="entry name" value="E set domains"/>
    <property type="match status" value="1"/>
</dbReference>
<evidence type="ECO:0000256" key="1">
    <source>
        <dbReference type="SAM" id="Phobius"/>
    </source>
</evidence>
<proteinExistence type="predicted"/>
<dbReference type="EMBL" id="JAGPXE010000005">
    <property type="protein sequence ID" value="MBQ0925009.1"/>
    <property type="molecule type" value="Genomic_DNA"/>
</dbReference>
<dbReference type="SUPFAM" id="SSF56524">
    <property type="entry name" value="Oxidoreductase molybdopterin-binding domain"/>
    <property type="match status" value="1"/>
</dbReference>
<evidence type="ECO:0000259" key="2">
    <source>
        <dbReference type="Pfam" id="PF00174"/>
    </source>
</evidence>
<dbReference type="Pfam" id="PF00174">
    <property type="entry name" value="Oxidored_molyb"/>
    <property type="match status" value="1"/>
</dbReference>
<protein>
    <submittedName>
        <fullName evidence="3">Molybdopterin-dependent oxidoreductase</fullName>
    </submittedName>
</protein>
<dbReference type="Gene3D" id="2.60.40.650">
    <property type="match status" value="1"/>
</dbReference>